<name>A0A7X6MDB3_9ACTN</name>
<reference evidence="1 2" key="1">
    <citation type="submission" date="2020-04" db="EMBL/GenBank/DDBJ databases">
        <title>MicrobeNet Type strains.</title>
        <authorList>
            <person name="Nicholson A.C."/>
        </authorList>
    </citation>
    <scope>NUCLEOTIDE SEQUENCE [LARGE SCALE GENOMIC DNA]</scope>
    <source>
        <strain evidence="1 2">ATCC 23612</strain>
    </source>
</reference>
<accession>A0A7X6MDB3</accession>
<dbReference type="AlphaFoldDB" id="A0A7X6MDB3"/>
<dbReference type="Proteomes" id="UP000553209">
    <property type="component" value="Unassembled WGS sequence"/>
</dbReference>
<proteinExistence type="predicted"/>
<keyword evidence="2" id="KW-1185">Reference proteome</keyword>
<protein>
    <submittedName>
        <fullName evidence="1">Uncharacterized protein</fullName>
    </submittedName>
</protein>
<dbReference type="EMBL" id="JAAXPG010000015">
    <property type="protein sequence ID" value="NKY99363.1"/>
    <property type="molecule type" value="Genomic_DNA"/>
</dbReference>
<evidence type="ECO:0000313" key="1">
    <source>
        <dbReference type="EMBL" id="NKY99363.1"/>
    </source>
</evidence>
<evidence type="ECO:0000313" key="2">
    <source>
        <dbReference type="Proteomes" id="UP000553209"/>
    </source>
</evidence>
<sequence length="105" mass="11502">MAAAVVILIAYRLHCSREARKGVLPPTDEYLLSLDERLGRLHEERGGLARANGATQGRCDLLSQALERAHEDTAGGAIQYQVGDMLKSLERAEEVVSLHLAHRGE</sequence>
<organism evidence="1 2">
    <name type="scientific">Nocardiopsis alborubida</name>
    <dbReference type="NCBI Taxonomy" id="146802"/>
    <lineage>
        <taxon>Bacteria</taxon>
        <taxon>Bacillati</taxon>
        <taxon>Actinomycetota</taxon>
        <taxon>Actinomycetes</taxon>
        <taxon>Streptosporangiales</taxon>
        <taxon>Nocardiopsidaceae</taxon>
        <taxon>Nocardiopsis</taxon>
    </lineage>
</organism>
<gene>
    <name evidence="1" type="ORF">HGB44_17075</name>
</gene>
<dbReference type="RefSeq" id="WP_168444041.1">
    <property type="nucleotide sequence ID" value="NZ_JAAXPG010000015.1"/>
</dbReference>
<comment type="caution">
    <text evidence="1">The sequence shown here is derived from an EMBL/GenBank/DDBJ whole genome shotgun (WGS) entry which is preliminary data.</text>
</comment>